<accession>A0ABT3A743</accession>
<dbReference type="Proteomes" id="UP001652504">
    <property type="component" value="Unassembled WGS sequence"/>
</dbReference>
<reference evidence="6 7" key="1">
    <citation type="submission" date="2022-10" db="EMBL/GenBank/DDBJ databases">
        <title>Aestuariibacter sp. AA17 isolated from Montipora capitata coral fragment.</title>
        <authorList>
            <person name="Emsley S.A."/>
            <person name="Pfannmuller K.M."/>
            <person name="Loughran R.M."/>
            <person name="Shlafstein M."/>
            <person name="Papke E."/>
            <person name="Saw J.H."/>
            <person name="Ushijima B."/>
            <person name="Videau P."/>
        </authorList>
    </citation>
    <scope>NUCLEOTIDE SEQUENCE [LARGE SCALE GENOMIC DNA]</scope>
    <source>
        <strain evidence="6 7">AA17</strain>
    </source>
</reference>
<keyword evidence="3" id="KW-0963">Cytoplasm</keyword>
<dbReference type="RefSeq" id="WP_263711752.1">
    <property type="nucleotide sequence ID" value="NZ_JAOWKX010000003.1"/>
</dbReference>
<dbReference type="Pfam" id="PF00582">
    <property type="entry name" value="Usp"/>
    <property type="match status" value="2"/>
</dbReference>
<comment type="caution">
    <text evidence="6">The sequence shown here is derived from an EMBL/GenBank/DDBJ whole genome shotgun (WGS) entry which is preliminary data.</text>
</comment>
<comment type="similarity">
    <text evidence="2">Belongs to the universal stress protein A family.</text>
</comment>
<keyword evidence="7" id="KW-1185">Reference proteome</keyword>
<dbReference type="EMBL" id="JAOWKX010000003">
    <property type="protein sequence ID" value="MCV2884483.1"/>
    <property type="molecule type" value="Genomic_DNA"/>
</dbReference>
<feature type="domain" description="UspA" evidence="5">
    <location>
        <begin position="4"/>
        <end position="143"/>
    </location>
</feature>
<proteinExistence type="inferred from homology"/>
<dbReference type="InterPro" id="IPR006015">
    <property type="entry name" value="Universal_stress_UspA"/>
</dbReference>
<dbReference type="InterPro" id="IPR006016">
    <property type="entry name" value="UspA"/>
</dbReference>
<dbReference type="PANTHER" id="PTHR47892">
    <property type="entry name" value="UNIVERSAL STRESS PROTEIN E"/>
    <property type="match status" value="1"/>
</dbReference>
<evidence type="ECO:0000256" key="2">
    <source>
        <dbReference type="ARBA" id="ARBA00008791"/>
    </source>
</evidence>
<comment type="subcellular location">
    <subcellularLocation>
        <location evidence="1">Cytoplasm</location>
    </subcellularLocation>
</comment>
<dbReference type="PRINTS" id="PR01438">
    <property type="entry name" value="UNVRSLSTRESS"/>
</dbReference>
<evidence type="ECO:0000256" key="4">
    <source>
        <dbReference type="ARBA" id="ARBA00037131"/>
    </source>
</evidence>
<feature type="domain" description="UspA" evidence="5">
    <location>
        <begin position="150"/>
        <end position="309"/>
    </location>
</feature>
<dbReference type="CDD" id="cd00293">
    <property type="entry name" value="USP-like"/>
    <property type="match status" value="1"/>
</dbReference>
<evidence type="ECO:0000313" key="7">
    <source>
        <dbReference type="Proteomes" id="UP001652504"/>
    </source>
</evidence>
<evidence type="ECO:0000256" key="3">
    <source>
        <dbReference type="ARBA" id="ARBA00022490"/>
    </source>
</evidence>
<protein>
    <submittedName>
        <fullName evidence="6">Universal stress protein</fullName>
    </submittedName>
</protein>
<evidence type="ECO:0000259" key="5">
    <source>
        <dbReference type="Pfam" id="PF00582"/>
    </source>
</evidence>
<dbReference type="SUPFAM" id="SSF52402">
    <property type="entry name" value="Adenine nucleotide alpha hydrolases-like"/>
    <property type="match status" value="2"/>
</dbReference>
<dbReference type="PANTHER" id="PTHR47892:SF1">
    <property type="entry name" value="UNIVERSAL STRESS PROTEIN E"/>
    <property type="match status" value="1"/>
</dbReference>
<name>A0ABT3A743_9ALTE</name>
<sequence length="318" mass="35885">MRSQNILYVFAGDESCHSDALARAVHLHQQGYGTLTCLCVYPTLRFPPHLKLSLPDATVIESELTERAKKHLFEAVEKIAPDTLVQCETRFGHMYIEAIRFGLQQQSTLIIKAAKNPEWTDFLFDSEDMHLLRKSPMPVWLTKEPDNKPIKHIVVALDFEHIEESEESERLNQQLLHQAFNIAQRERATLHLLNVYNASSADFASLWVENPKKLEEEVLKDEKLTRQAAMQDLIEEVEAQNGIRFADIKHHIHLIQGSPNRDIAKKVKALQADLVIMGSVGRSGIAGLLIGNTAETTLLQLECAVLVMKPDGFVSPIV</sequence>
<evidence type="ECO:0000313" key="6">
    <source>
        <dbReference type="EMBL" id="MCV2884483.1"/>
    </source>
</evidence>
<comment type="function">
    <text evidence="4">Required for resistance to DNA-damaging agents.</text>
</comment>
<dbReference type="Gene3D" id="3.40.50.12370">
    <property type="match status" value="1"/>
</dbReference>
<evidence type="ECO:0000256" key="1">
    <source>
        <dbReference type="ARBA" id="ARBA00004496"/>
    </source>
</evidence>
<organism evidence="6 7">
    <name type="scientific">Fluctibacter corallii</name>
    <dbReference type="NCBI Taxonomy" id="2984329"/>
    <lineage>
        <taxon>Bacteria</taxon>
        <taxon>Pseudomonadati</taxon>
        <taxon>Pseudomonadota</taxon>
        <taxon>Gammaproteobacteria</taxon>
        <taxon>Alteromonadales</taxon>
        <taxon>Alteromonadaceae</taxon>
        <taxon>Fluctibacter</taxon>
    </lineage>
</organism>
<gene>
    <name evidence="6" type="ORF">OE749_07240</name>
</gene>